<dbReference type="WBParaSite" id="maker-unitig_23505-snap-gene-0.2-mRNA-1">
    <property type="protein sequence ID" value="maker-unitig_23505-snap-gene-0.2-mRNA-1"/>
    <property type="gene ID" value="maker-unitig_23505-snap-gene-0.2"/>
</dbReference>
<evidence type="ECO:0000313" key="2">
    <source>
        <dbReference type="WBParaSite" id="maker-unitig_23505-snap-gene-0.2-mRNA-1"/>
    </source>
</evidence>
<dbReference type="Proteomes" id="UP000095280">
    <property type="component" value="Unplaced"/>
</dbReference>
<sequence length="279" mass="30786">RVLSLRVFLIPTRQIEKLLDTVETPQAVIASLDSAGKASKPPGVWDIGSQPERLGPCRCQPCPASRMSSPICVVRPRGSNTWWPASLIRPARMATYLVYDLGRVLRGLSAAAGGLRRVVHARAGRTARRAAAGTPNSRDSRRSLVTLTAGVFAHSGGADFVVHVWDHDQQTLKLRAGGHSADESQSHKRGRRRTVVYRQWERLIRVWKLKDGSQLLPGSPPTRHLSKGEFLSRDKRLRSGFTLRAGEQTGELIMLEDHPGRKVGETRSRGPIGRNRPIG</sequence>
<name>A0A1I8F7F0_9PLAT</name>
<evidence type="ECO:0000313" key="1">
    <source>
        <dbReference type="Proteomes" id="UP000095280"/>
    </source>
</evidence>
<protein>
    <submittedName>
        <fullName evidence="2">DUF569 domain-containing protein</fullName>
    </submittedName>
</protein>
<proteinExistence type="predicted"/>
<dbReference type="AlphaFoldDB" id="A0A1I8F7F0"/>
<organism evidence="1 2">
    <name type="scientific">Macrostomum lignano</name>
    <dbReference type="NCBI Taxonomy" id="282301"/>
    <lineage>
        <taxon>Eukaryota</taxon>
        <taxon>Metazoa</taxon>
        <taxon>Spiralia</taxon>
        <taxon>Lophotrochozoa</taxon>
        <taxon>Platyhelminthes</taxon>
        <taxon>Rhabditophora</taxon>
        <taxon>Macrostomorpha</taxon>
        <taxon>Macrostomida</taxon>
        <taxon>Macrostomidae</taxon>
        <taxon>Macrostomum</taxon>
    </lineage>
</organism>
<reference evidence="2" key="1">
    <citation type="submission" date="2016-11" db="UniProtKB">
        <authorList>
            <consortium name="WormBaseParasite"/>
        </authorList>
    </citation>
    <scope>IDENTIFICATION</scope>
</reference>
<keyword evidence="1" id="KW-1185">Reference proteome</keyword>
<accession>A0A1I8F7F0</accession>